<reference evidence="2 3" key="1">
    <citation type="journal article" date="2015" name="Stand. Genomic Sci.">
        <title>Genomic Encyclopedia of Bacterial and Archaeal Type Strains, Phase III: the genomes of soil and plant-associated and newly described type strains.</title>
        <authorList>
            <person name="Whitman W.B."/>
            <person name="Woyke T."/>
            <person name="Klenk H.P."/>
            <person name="Zhou Y."/>
            <person name="Lilburn T.G."/>
            <person name="Beck B.J."/>
            <person name="De Vos P."/>
            <person name="Vandamme P."/>
            <person name="Eisen J.A."/>
            <person name="Garrity G."/>
            <person name="Hugenholtz P."/>
            <person name="Kyrpides N.C."/>
        </authorList>
    </citation>
    <scope>NUCLEOTIDE SEQUENCE [LARGE SCALE GENOMIC DNA]</scope>
    <source>
        <strain evidence="2 3">CGMCC 1.10136</strain>
    </source>
</reference>
<feature type="signal peptide" evidence="1">
    <location>
        <begin position="1"/>
        <end position="19"/>
    </location>
</feature>
<gene>
    <name evidence="2" type="ORF">IP93_01319</name>
</gene>
<dbReference type="InterPro" id="IPR013078">
    <property type="entry name" value="His_Pase_superF_clade-1"/>
</dbReference>
<dbReference type="Pfam" id="PF00300">
    <property type="entry name" value="His_Phos_1"/>
    <property type="match status" value="1"/>
</dbReference>
<dbReference type="RefSeq" id="WP_144813520.1">
    <property type="nucleotide sequence ID" value="NZ_VLKP01000004.1"/>
</dbReference>
<protein>
    <submittedName>
        <fullName evidence="2">Broad specificity phosphatase PhoE</fullName>
    </submittedName>
</protein>
<sequence>MRSFWLGLCLMAAPLAAKAASDTVVVLVRHAEKATDGSRDPLLTDAGRRRAEALLDRLADRPIAAIYATQYRRTQLTAGPLAKARGLTVTVRPAGESAASLADVLRRRHAGQQVLVVGHSNTLPALASALGASDVAGMDESEYDRVMVVVIAPDGNASLQQAHWPVP</sequence>
<evidence type="ECO:0000313" key="3">
    <source>
        <dbReference type="Proteomes" id="UP000316471"/>
    </source>
</evidence>
<accession>A0A562LWY9</accession>
<dbReference type="SUPFAM" id="SSF53254">
    <property type="entry name" value="Phosphoglycerate mutase-like"/>
    <property type="match status" value="1"/>
</dbReference>
<dbReference type="CDD" id="cd07067">
    <property type="entry name" value="HP_PGM_like"/>
    <property type="match status" value="1"/>
</dbReference>
<organism evidence="2 3">
    <name type="scientific">Aerolutibacter ruishenii</name>
    <dbReference type="NCBI Taxonomy" id="686800"/>
    <lineage>
        <taxon>Bacteria</taxon>
        <taxon>Pseudomonadati</taxon>
        <taxon>Pseudomonadota</taxon>
        <taxon>Gammaproteobacteria</taxon>
        <taxon>Lysobacterales</taxon>
        <taxon>Lysobacteraceae</taxon>
        <taxon>Aerolutibacter</taxon>
    </lineage>
</organism>
<dbReference type="EMBL" id="VLKP01000004">
    <property type="protein sequence ID" value="TWI12038.1"/>
    <property type="molecule type" value="Genomic_DNA"/>
</dbReference>
<keyword evidence="1" id="KW-0732">Signal</keyword>
<dbReference type="AlphaFoldDB" id="A0A562LWY9"/>
<evidence type="ECO:0000256" key="1">
    <source>
        <dbReference type="SAM" id="SignalP"/>
    </source>
</evidence>
<name>A0A562LWY9_9GAMM</name>
<feature type="chain" id="PRO_5022034702" evidence="1">
    <location>
        <begin position="20"/>
        <end position="167"/>
    </location>
</feature>
<dbReference type="InterPro" id="IPR029033">
    <property type="entry name" value="His_PPase_superfam"/>
</dbReference>
<evidence type="ECO:0000313" key="2">
    <source>
        <dbReference type="EMBL" id="TWI12038.1"/>
    </source>
</evidence>
<proteinExistence type="predicted"/>
<dbReference type="OrthoDB" id="3296006at2"/>
<keyword evidence="3" id="KW-1185">Reference proteome</keyword>
<dbReference type="Proteomes" id="UP000316471">
    <property type="component" value="Unassembled WGS sequence"/>
</dbReference>
<dbReference type="SMART" id="SM00855">
    <property type="entry name" value="PGAM"/>
    <property type="match status" value="1"/>
</dbReference>
<dbReference type="Gene3D" id="3.40.50.1240">
    <property type="entry name" value="Phosphoglycerate mutase-like"/>
    <property type="match status" value="1"/>
</dbReference>
<comment type="caution">
    <text evidence="2">The sequence shown here is derived from an EMBL/GenBank/DDBJ whole genome shotgun (WGS) entry which is preliminary data.</text>
</comment>